<dbReference type="PANTHER" id="PTHR44688:SF16">
    <property type="entry name" value="DNA-BINDING TRANSCRIPTIONAL ACTIVATOR DEVR_DOSR"/>
    <property type="match status" value="1"/>
</dbReference>
<dbReference type="SMART" id="SM00421">
    <property type="entry name" value="HTH_LUXR"/>
    <property type="match status" value="1"/>
</dbReference>
<keyword evidence="1" id="KW-0805">Transcription regulation</keyword>
<evidence type="ECO:0000256" key="1">
    <source>
        <dbReference type="ARBA" id="ARBA00023015"/>
    </source>
</evidence>
<dbReference type="InterPro" id="IPR041664">
    <property type="entry name" value="AAA_16"/>
</dbReference>
<dbReference type="CDD" id="cd06170">
    <property type="entry name" value="LuxR_C_like"/>
    <property type="match status" value="1"/>
</dbReference>
<keyword evidence="3" id="KW-0804">Transcription</keyword>
<sequence>MLAAPSLVNRVSECGALEALVAGVRGGESRVLVLRGEAGVGKSALLRHLAASAEGCEIVTASGVESEMELAFAAHARHARRPDPAGAPGRGHTNPEIGSQLFISPRTVEYPLHKVFRKLDVHNRRELRAALAATAA</sequence>
<keyword evidence="2" id="KW-0238">DNA-binding</keyword>
<feature type="domain" description="HTH luxR-type" evidence="5">
    <location>
        <begin position="89"/>
        <end position="131"/>
    </location>
</feature>
<evidence type="ECO:0000256" key="3">
    <source>
        <dbReference type="ARBA" id="ARBA00023163"/>
    </source>
</evidence>
<comment type="caution">
    <text evidence="6">The sequence shown here is derived from an EMBL/GenBank/DDBJ whole genome shotgun (WGS) entry which is preliminary data.</text>
</comment>
<gene>
    <name evidence="6" type="ORF">OJ962_23030</name>
</gene>
<dbReference type="Pfam" id="PF13191">
    <property type="entry name" value="AAA_16"/>
    <property type="match status" value="1"/>
</dbReference>
<dbReference type="RefSeq" id="WP_202953288.1">
    <property type="nucleotide sequence ID" value="NZ_JAPCID010000038.1"/>
</dbReference>
<dbReference type="InterPro" id="IPR016032">
    <property type="entry name" value="Sig_transdc_resp-reg_C-effctor"/>
</dbReference>
<organism evidence="6 7">
    <name type="scientific">Solirubrobacter deserti</name>
    <dbReference type="NCBI Taxonomy" id="2282478"/>
    <lineage>
        <taxon>Bacteria</taxon>
        <taxon>Bacillati</taxon>
        <taxon>Actinomycetota</taxon>
        <taxon>Thermoleophilia</taxon>
        <taxon>Solirubrobacterales</taxon>
        <taxon>Solirubrobacteraceae</taxon>
        <taxon>Solirubrobacter</taxon>
    </lineage>
</organism>
<accession>A0ABT4RQ15</accession>
<dbReference type="Gene3D" id="1.10.10.10">
    <property type="entry name" value="Winged helix-like DNA-binding domain superfamily/Winged helix DNA-binding domain"/>
    <property type="match status" value="1"/>
</dbReference>
<evidence type="ECO:0000313" key="6">
    <source>
        <dbReference type="EMBL" id="MDA0140391.1"/>
    </source>
</evidence>
<dbReference type="InterPro" id="IPR000792">
    <property type="entry name" value="Tscrpt_reg_LuxR_C"/>
</dbReference>
<protein>
    <submittedName>
        <fullName evidence="6">LuxR family transcriptional regulator</fullName>
    </submittedName>
</protein>
<proteinExistence type="predicted"/>
<dbReference type="EMBL" id="JAPCID010000038">
    <property type="protein sequence ID" value="MDA0140391.1"/>
    <property type="molecule type" value="Genomic_DNA"/>
</dbReference>
<dbReference type="Proteomes" id="UP001147700">
    <property type="component" value="Unassembled WGS sequence"/>
</dbReference>
<name>A0ABT4RQ15_9ACTN</name>
<dbReference type="Pfam" id="PF00196">
    <property type="entry name" value="GerE"/>
    <property type="match status" value="1"/>
</dbReference>
<evidence type="ECO:0000313" key="7">
    <source>
        <dbReference type="Proteomes" id="UP001147700"/>
    </source>
</evidence>
<dbReference type="InterPro" id="IPR027417">
    <property type="entry name" value="P-loop_NTPase"/>
</dbReference>
<dbReference type="SUPFAM" id="SSF52540">
    <property type="entry name" value="P-loop containing nucleoside triphosphate hydrolases"/>
    <property type="match status" value="1"/>
</dbReference>
<dbReference type="PANTHER" id="PTHR44688">
    <property type="entry name" value="DNA-BINDING TRANSCRIPTIONAL ACTIVATOR DEVR_DOSR"/>
    <property type="match status" value="1"/>
</dbReference>
<dbReference type="InterPro" id="IPR036388">
    <property type="entry name" value="WH-like_DNA-bd_sf"/>
</dbReference>
<evidence type="ECO:0000259" key="5">
    <source>
        <dbReference type="SMART" id="SM00421"/>
    </source>
</evidence>
<feature type="region of interest" description="Disordered" evidence="4">
    <location>
        <begin position="76"/>
        <end position="98"/>
    </location>
</feature>
<keyword evidence="7" id="KW-1185">Reference proteome</keyword>
<dbReference type="SUPFAM" id="SSF46894">
    <property type="entry name" value="C-terminal effector domain of the bipartite response regulators"/>
    <property type="match status" value="1"/>
</dbReference>
<reference evidence="6" key="1">
    <citation type="submission" date="2022-10" db="EMBL/GenBank/DDBJ databases">
        <title>The WGS of Solirubrobacter sp. CPCC 204708.</title>
        <authorList>
            <person name="Jiang Z."/>
        </authorList>
    </citation>
    <scope>NUCLEOTIDE SEQUENCE</scope>
    <source>
        <strain evidence="6">CPCC 204708</strain>
    </source>
</reference>
<evidence type="ECO:0000256" key="4">
    <source>
        <dbReference type="SAM" id="MobiDB-lite"/>
    </source>
</evidence>
<evidence type="ECO:0000256" key="2">
    <source>
        <dbReference type="ARBA" id="ARBA00023125"/>
    </source>
</evidence>